<feature type="region of interest" description="Disordered" evidence="3">
    <location>
        <begin position="881"/>
        <end position="1030"/>
    </location>
</feature>
<feature type="compositionally biased region" description="Polar residues" evidence="3">
    <location>
        <begin position="964"/>
        <end position="977"/>
    </location>
</feature>
<evidence type="ECO:0000256" key="2">
    <source>
        <dbReference type="ARBA" id="ARBA00023242"/>
    </source>
</evidence>
<evidence type="ECO:0000313" key="6">
    <source>
        <dbReference type="Proteomes" id="UP000777482"/>
    </source>
</evidence>
<sequence>MNPYGDPPYNSAYAHQQPYASTSAAPPPPPPRDGGAPSYPPPPDAPPSLYGGTTTLAATASDPGLPPLLHPGAASYSTQPYSGSGSSDDPVVVHPLNPLKGDWTTRIDLATTNQQPFLPPGGTIILPSGNAIPKQLAGGTELVKVTGKSCANCRMRKVKCDRRYPECSRCLKRKETCDYGEDVSIALRPTWVIPEDDGLPSSSQLRNPFIASSGVNVRPAYQSAVPYPMRPSALHNPAAAMRTLSDMQHHQALDRVHHYQHSRTATGGSSSSTNNNNGQIEEREQDQQLQMSDAQAEQSMTRLWENFLNASNLGQSSSDWRLALPTLATSLTLHLIDASMHSCCFHLPAFHVFSPEINYFKANVDQLDIASQVIVAILTSLGARASPHSALLGIAGPDVENGEGSPDIVLSAGVRRENAWRAIVKRATDLCSSMEILQVPSARNAQTLVAFVQMLMLAEAKPRTARFFLRTAMGIFRDMQHSDLPPEEVRAIKASVGPTLFECDCRIAAYLGMPLLISDEDLCEYFDGTGVHVPDLAAEDLGPELDDILDPTYGPVNREKLDRALALTGYFVCSVQRSYASIASSRRPSPRFRTAVPALWSAIDRTHAAVQRLHRRLVRLDYVPEGCDQSHSVDYDLLISVRMDERLLDVVHLTHVWLVQLRKLDLSSQDRTALDELLATSERRVRKCLKLLAFYSKVFYDSLDKHVVYHLFTQLEALPNWVAMAAQRQGEMTEFGPLPVECVLTETELDWFTRALELACFFTPLAAERLRELNAARGARTVQQQQPLPPPDAYAAAYDPVAAVLPLPPTSNYALPSRDRSSQLPPPPQQQHQQTMELPIVSVAASLSSGMTADQYSLNQSTAAGTWGVDSYQSAALSASTSSDITGSSDRNSLSPPGHGSFGSANVPNLTGGETSYTMDASGTPLLGGSVEPVPPPVPPPQQQQQPSLTMPWSDVGYDFQLPPQRTSAVNTVSPESTVGIAPPATMGSAGSTESENGQPWQPTPSMPPPPPPPDAGPDSWTNYNTNGWS</sequence>
<evidence type="ECO:0000256" key="3">
    <source>
        <dbReference type="SAM" id="MobiDB-lite"/>
    </source>
</evidence>
<comment type="subcellular location">
    <subcellularLocation>
        <location evidence="1">Nucleus</location>
    </subcellularLocation>
</comment>
<feature type="region of interest" description="Disordered" evidence="3">
    <location>
        <begin position="809"/>
        <end position="834"/>
    </location>
</feature>
<dbReference type="CDD" id="cd12148">
    <property type="entry name" value="fungal_TF_MHR"/>
    <property type="match status" value="1"/>
</dbReference>
<feature type="compositionally biased region" description="Pro residues" evidence="3">
    <location>
        <begin position="25"/>
        <end position="46"/>
    </location>
</feature>
<feature type="compositionally biased region" description="Pro residues" evidence="3">
    <location>
        <begin position="933"/>
        <end position="942"/>
    </location>
</feature>
<feature type="region of interest" description="Disordered" evidence="3">
    <location>
        <begin position="255"/>
        <end position="294"/>
    </location>
</feature>
<name>A0A9P6VVN3_RHOMI</name>
<dbReference type="Gene3D" id="4.10.240.10">
    <property type="entry name" value="Zn(2)-C6 fungal-type DNA-binding domain"/>
    <property type="match status" value="1"/>
</dbReference>
<dbReference type="OrthoDB" id="10261408at2759"/>
<evidence type="ECO:0000259" key="4">
    <source>
        <dbReference type="PROSITE" id="PS50048"/>
    </source>
</evidence>
<feature type="compositionally biased region" description="Polar residues" evidence="3">
    <location>
        <begin position="903"/>
        <end position="921"/>
    </location>
</feature>
<dbReference type="EMBL" id="PUHQ01000087">
    <property type="protein sequence ID" value="KAG0657066.1"/>
    <property type="molecule type" value="Genomic_DNA"/>
</dbReference>
<dbReference type="SUPFAM" id="SSF57701">
    <property type="entry name" value="Zn2/Cys6 DNA-binding domain"/>
    <property type="match status" value="1"/>
</dbReference>
<proteinExistence type="predicted"/>
<dbReference type="GO" id="GO:0000981">
    <property type="term" value="F:DNA-binding transcription factor activity, RNA polymerase II-specific"/>
    <property type="evidence" value="ECO:0007669"/>
    <property type="project" value="InterPro"/>
</dbReference>
<feature type="region of interest" description="Disordered" evidence="3">
    <location>
        <begin position="1"/>
        <end position="97"/>
    </location>
</feature>
<organism evidence="5 6">
    <name type="scientific">Rhodotorula mucilaginosa</name>
    <name type="common">Yeast</name>
    <name type="synonym">Rhodotorula rubra</name>
    <dbReference type="NCBI Taxonomy" id="5537"/>
    <lineage>
        <taxon>Eukaryota</taxon>
        <taxon>Fungi</taxon>
        <taxon>Dikarya</taxon>
        <taxon>Basidiomycota</taxon>
        <taxon>Pucciniomycotina</taxon>
        <taxon>Microbotryomycetes</taxon>
        <taxon>Sporidiobolales</taxon>
        <taxon>Sporidiobolaceae</taxon>
        <taxon>Rhodotorula</taxon>
    </lineage>
</organism>
<dbReference type="Proteomes" id="UP000777482">
    <property type="component" value="Unassembled WGS sequence"/>
</dbReference>
<feature type="compositionally biased region" description="Low complexity" evidence="3">
    <location>
        <begin position="881"/>
        <end position="890"/>
    </location>
</feature>
<evidence type="ECO:0000313" key="5">
    <source>
        <dbReference type="EMBL" id="KAG0657066.1"/>
    </source>
</evidence>
<dbReference type="GO" id="GO:0005634">
    <property type="term" value="C:nucleus"/>
    <property type="evidence" value="ECO:0007669"/>
    <property type="project" value="UniProtKB-SubCell"/>
</dbReference>
<gene>
    <name evidence="5" type="ORF">C6P46_006728</name>
</gene>
<feature type="compositionally biased region" description="Low complexity" evidence="3">
    <location>
        <begin position="266"/>
        <end position="278"/>
    </location>
</feature>
<comment type="caution">
    <text evidence="5">The sequence shown here is derived from an EMBL/GenBank/DDBJ whole genome shotgun (WGS) entry which is preliminary data.</text>
</comment>
<reference evidence="5 6" key="1">
    <citation type="submission" date="2020-11" db="EMBL/GenBank/DDBJ databases">
        <title>Kefir isolates.</title>
        <authorList>
            <person name="Marcisauskas S."/>
            <person name="Kim Y."/>
            <person name="Blasche S."/>
        </authorList>
    </citation>
    <scope>NUCLEOTIDE SEQUENCE [LARGE SCALE GENOMIC DNA]</scope>
    <source>
        <strain evidence="5 6">KR</strain>
    </source>
</reference>
<dbReference type="SMART" id="SM00066">
    <property type="entry name" value="GAL4"/>
    <property type="match status" value="1"/>
</dbReference>
<protein>
    <recommendedName>
        <fullName evidence="4">Zn(2)-C6 fungal-type domain-containing protein</fullName>
    </recommendedName>
</protein>
<keyword evidence="2" id="KW-0539">Nucleus</keyword>
<dbReference type="InterPro" id="IPR001138">
    <property type="entry name" value="Zn2Cys6_DnaBD"/>
</dbReference>
<dbReference type="InterPro" id="IPR050613">
    <property type="entry name" value="Sec_Metabolite_Reg"/>
</dbReference>
<dbReference type="CDD" id="cd00067">
    <property type="entry name" value="GAL4"/>
    <property type="match status" value="1"/>
</dbReference>
<evidence type="ECO:0000256" key="1">
    <source>
        <dbReference type="ARBA" id="ARBA00004123"/>
    </source>
</evidence>
<keyword evidence="6" id="KW-1185">Reference proteome</keyword>
<dbReference type="PROSITE" id="PS00463">
    <property type="entry name" value="ZN2_CY6_FUNGAL_1"/>
    <property type="match status" value="1"/>
</dbReference>
<dbReference type="PANTHER" id="PTHR31001">
    <property type="entry name" value="UNCHARACTERIZED TRANSCRIPTIONAL REGULATORY PROTEIN"/>
    <property type="match status" value="1"/>
</dbReference>
<accession>A0A9P6VVN3</accession>
<dbReference type="Pfam" id="PF00172">
    <property type="entry name" value="Zn_clus"/>
    <property type="match status" value="1"/>
</dbReference>
<dbReference type="PROSITE" id="PS50048">
    <property type="entry name" value="ZN2_CY6_FUNGAL_2"/>
    <property type="match status" value="1"/>
</dbReference>
<dbReference type="AlphaFoldDB" id="A0A9P6VVN3"/>
<dbReference type="GO" id="GO:0008270">
    <property type="term" value="F:zinc ion binding"/>
    <property type="evidence" value="ECO:0007669"/>
    <property type="project" value="InterPro"/>
</dbReference>
<feature type="domain" description="Zn(2)-C6 fungal-type" evidence="4">
    <location>
        <begin position="149"/>
        <end position="179"/>
    </location>
</feature>
<feature type="compositionally biased region" description="Pro residues" evidence="3">
    <location>
        <begin position="1002"/>
        <end position="1016"/>
    </location>
</feature>
<dbReference type="InterPro" id="IPR036864">
    <property type="entry name" value="Zn2-C6_fun-type_DNA-bd_sf"/>
</dbReference>